<keyword evidence="1" id="KW-0812">Transmembrane</keyword>
<protein>
    <submittedName>
        <fullName evidence="2">Uncharacterized protein</fullName>
    </submittedName>
</protein>
<dbReference type="EMBL" id="LSRS01000005">
    <property type="protein sequence ID" value="KAF1084661.1"/>
    <property type="molecule type" value="Genomic_DNA"/>
</dbReference>
<organism evidence="2 3">
    <name type="scientific">Sporotomaculum syntrophicum</name>
    <dbReference type="NCBI Taxonomy" id="182264"/>
    <lineage>
        <taxon>Bacteria</taxon>
        <taxon>Bacillati</taxon>
        <taxon>Bacillota</taxon>
        <taxon>Clostridia</taxon>
        <taxon>Eubacteriales</taxon>
        <taxon>Desulfallaceae</taxon>
        <taxon>Sporotomaculum</taxon>
    </lineage>
</organism>
<dbReference type="Proteomes" id="UP000798488">
    <property type="component" value="Unassembled WGS sequence"/>
</dbReference>
<reference evidence="2" key="1">
    <citation type="submission" date="2016-02" db="EMBL/GenBank/DDBJ databases">
        <title>Draft Genome Sequence of Sporotomaculum syntrophicum Strain FB, a Syntrophic Benzoate Degrader.</title>
        <authorList>
            <person name="Nobu M.K."/>
            <person name="Narihiro T."/>
            <person name="Qiu Y.-L."/>
            <person name="Ohashi A."/>
            <person name="Liu W.-T."/>
            <person name="Yuji S."/>
        </authorList>
    </citation>
    <scope>NUCLEOTIDE SEQUENCE</scope>
    <source>
        <strain evidence="2">FB</strain>
    </source>
</reference>
<gene>
    <name evidence="2" type="ORF">SPSYN_02439</name>
</gene>
<accession>A0A9D2WPQ8</accession>
<evidence type="ECO:0000313" key="2">
    <source>
        <dbReference type="EMBL" id="KAF1084661.1"/>
    </source>
</evidence>
<feature type="transmembrane region" description="Helical" evidence="1">
    <location>
        <begin position="6"/>
        <end position="29"/>
    </location>
</feature>
<name>A0A9D2WPQ8_9FIRM</name>
<dbReference type="AlphaFoldDB" id="A0A9D2WPQ8"/>
<sequence>MFFGSWWQGIVFGIVTSIAMASLCYAFALKWSKFTGELKKPSPSHDAHH</sequence>
<evidence type="ECO:0000256" key="1">
    <source>
        <dbReference type="SAM" id="Phobius"/>
    </source>
</evidence>
<keyword evidence="1" id="KW-0472">Membrane</keyword>
<keyword evidence="3" id="KW-1185">Reference proteome</keyword>
<keyword evidence="1" id="KW-1133">Transmembrane helix</keyword>
<proteinExistence type="predicted"/>
<evidence type="ECO:0000313" key="3">
    <source>
        <dbReference type="Proteomes" id="UP000798488"/>
    </source>
</evidence>
<comment type="caution">
    <text evidence="2">The sequence shown here is derived from an EMBL/GenBank/DDBJ whole genome shotgun (WGS) entry which is preliminary data.</text>
</comment>